<comment type="caution">
    <text evidence="1">The sequence shown here is derived from an EMBL/GenBank/DDBJ whole genome shotgun (WGS) entry which is preliminary data.</text>
</comment>
<proteinExistence type="predicted"/>
<dbReference type="GO" id="GO:0005737">
    <property type="term" value="C:cytoplasm"/>
    <property type="evidence" value="ECO:0007669"/>
    <property type="project" value="TreeGrafter"/>
</dbReference>
<protein>
    <submittedName>
        <fullName evidence="1">Protein-lysine N-methyltransferase mettl10</fullName>
    </submittedName>
</protein>
<evidence type="ECO:0000313" key="2">
    <source>
        <dbReference type="Proteomes" id="UP000187283"/>
    </source>
</evidence>
<dbReference type="EMBL" id="LSSN01005311">
    <property type="protein sequence ID" value="OMJ09794.1"/>
    <property type="molecule type" value="Genomic_DNA"/>
</dbReference>
<gene>
    <name evidence="1" type="ORF">AYI70_g10728</name>
</gene>
<accession>A0A1R1X5A2</accession>
<keyword evidence="1" id="KW-0808">Transferase</keyword>
<dbReference type="GO" id="GO:0016279">
    <property type="term" value="F:protein-lysine N-methyltransferase activity"/>
    <property type="evidence" value="ECO:0007669"/>
    <property type="project" value="TreeGrafter"/>
</dbReference>
<sequence>MGNCCLGCRSQELAKQIQSTVEEENEINFIQSDILLETAASDIFASLKELNGSKGNESSIDSFDLVLDKGTFDAICLAPEQPTATSPTAAEVAETNSDKTETEKHKRVDLEARKKYLRSVRDLMDAERSVFLITSCNWTEDELVSMFGSYGFDFFGRIKHRSFTFGGVKGSTVSSVAFKLKSL</sequence>
<keyword evidence="1" id="KW-0489">Methyltransferase</keyword>
<dbReference type="OrthoDB" id="10069295at2759"/>
<dbReference type="PANTHER" id="PTHR12843">
    <property type="entry name" value="PROTEIN-LYSINE N-METHYLTRANSFERASE METTL10"/>
    <property type="match status" value="1"/>
</dbReference>
<evidence type="ECO:0000313" key="1">
    <source>
        <dbReference type="EMBL" id="OMJ09794.1"/>
    </source>
</evidence>
<dbReference type="Gene3D" id="3.40.50.150">
    <property type="entry name" value="Vaccinia Virus protein VP39"/>
    <property type="match status" value="1"/>
</dbReference>
<dbReference type="GO" id="GO:0032259">
    <property type="term" value="P:methylation"/>
    <property type="evidence" value="ECO:0007669"/>
    <property type="project" value="UniProtKB-KW"/>
</dbReference>
<reference evidence="1 2" key="1">
    <citation type="submission" date="2017-01" db="EMBL/GenBank/DDBJ databases">
        <authorList>
            <person name="Mah S.A."/>
            <person name="Swanson W.J."/>
            <person name="Moy G.W."/>
            <person name="Vacquier V.D."/>
        </authorList>
    </citation>
    <scope>NUCLEOTIDE SEQUENCE [LARGE SCALE GENOMIC DNA]</scope>
    <source>
        <strain evidence="1 2">GSMNP</strain>
    </source>
</reference>
<dbReference type="STRING" id="133412.A0A1R1X5A2"/>
<organism evidence="1 2">
    <name type="scientific">Smittium culicis</name>
    <dbReference type="NCBI Taxonomy" id="133412"/>
    <lineage>
        <taxon>Eukaryota</taxon>
        <taxon>Fungi</taxon>
        <taxon>Fungi incertae sedis</taxon>
        <taxon>Zoopagomycota</taxon>
        <taxon>Kickxellomycotina</taxon>
        <taxon>Harpellomycetes</taxon>
        <taxon>Harpellales</taxon>
        <taxon>Legeriomycetaceae</taxon>
        <taxon>Smittium</taxon>
    </lineage>
</organism>
<dbReference type="PANTHER" id="PTHR12843:SF5">
    <property type="entry name" value="EEF1A LYSINE METHYLTRANSFERASE 2"/>
    <property type="match status" value="1"/>
</dbReference>
<keyword evidence="2" id="KW-1185">Reference proteome</keyword>
<dbReference type="InterPro" id="IPR029063">
    <property type="entry name" value="SAM-dependent_MTases_sf"/>
</dbReference>
<name>A0A1R1X5A2_9FUNG</name>
<dbReference type="AlphaFoldDB" id="A0A1R1X5A2"/>
<dbReference type="Proteomes" id="UP000187283">
    <property type="component" value="Unassembled WGS sequence"/>
</dbReference>